<feature type="transmembrane region" description="Helical" evidence="1">
    <location>
        <begin position="45"/>
        <end position="68"/>
    </location>
</feature>
<dbReference type="PANTHER" id="PTHR45011">
    <property type="entry name" value="DAP3-BINDING CELL DEATH ENHANCER 1"/>
    <property type="match status" value="1"/>
</dbReference>
<dbReference type="SUPFAM" id="SSF81901">
    <property type="entry name" value="HCP-like"/>
    <property type="match status" value="1"/>
</dbReference>
<dbReference type="AlphaFoldDB" id="A0A7R8XB04"/>
<dbReference type="Pfam" id="PF08238">
    <property type="entry name" value="Sel1"/>
    <property type="match status" value="1"/>
</dbReference>
<sequence length="174" mass="19216">MAGDSAGVRRRKKSLFRYEPGPEYDPELPYGGLVYVARQKKPDSYLCVAVQVTLVISALALCYIAYVYSNEMQFYVTRAYAHLGHAHAQHAVGQRYLHGKGVKKNGTEAMQWFKKAADQGHPHASYNFAVGKLKGMHRDAGPGEVHKLIKHAAANGVEEAHEVLHHACSKGLCD</sequence>
<dbReference type="OrthoDB" id="2384430at2759"/>
<evidence type="ECO:0000313" key="3">
    <source>
        <dbReference type="Proteomes" id="UP000677054"/>
    </source>
</evidence>
<dbReference type="Gene3D" id="1.25.40.10">
    <property type="entry name" value="Tetratricopeptide repeat domain"/>
    <property type="match status" value="1"/>
</dbReference>
<dbReference type="PANTHER" id="PTHR45011:SF1">
    <property type="entry name" value="DAP3-BINDING CELL DEATH ENHANCER 1"/>
    <property type="match status" value="1"/>
</dbReference>
<keyword evidence="1" id="KW-1133">Transmembrane helix</keyword>
<proteinExistence type="predicted"/>
<accession>A0A7R8XB04</accession>
<organism evidence="2">
    <name type="scientific">Darwinula stevensoni</name>
    <dbReference type="NCBI Taxonomy" id="69355"/>
    <lineage>
        <taxon>Eukaryota</taxon>
        <taxon>Metazoa</taxon>
        <taxon>Ecdysozoa</taxon>
        <taxon>Arthropoda</taxon>
        <taxon>Crustacea</taxon>
        <taxon>Oligostraca</taxon>
        <taxon>Ostracoda</taxon>
        <taxon>Podocopa</taxon>
        <taxon>Podocopida</taxon>
        <taxon>Darwinulocopina</taxon>
        <taxon>Darwinuloidea</taxon>
        <taxon>Darwinulidae</taxon>
        <taxon>Darwinula</taxon>
    </lineage>
</organism>
<evidence type="ECO:0000313" key="2">
    <source>
        <dbReference type="EMBL" id="CAD7246969.1"/>
    </source>
</evidence>
<dbReference type="EMBL" id="LR900808">
    <property type="protein sequence ID" value="CAD7246969.1"/>
    <property type="molecule type" value="Genomic_DNA"/>
</dbReference>
<dbReference type="InterPro" id="IPR006597">
    <property type="entry name" value="Sel1-like"/>
</dbReference>
<keyword evidence="1" id="KW-0812">Transmembrane</keyword>
<protein>
    <submittedName>
        <fullName evidence="2">Uncharacterized protein</fullName>
    </submittedName>
</protein>
<dbReference type="EMBL" id="CAJPEV010001291">
    <property type="protein sequence ID" value="CAG0891874.1"/>
    <property type="molecule type" value="Genomic_DNA"/>
</dbReference>
<name>A0A7R8XB04_9CRUS</name>
<dbReference type="InterPro" id="IPR052748">
    <property type="entry name" value="ISR_Activator"/>
</dbReference>
<keyword evidence="1" id="KW-0472">Membrane</keyword>
<reference evidence="2" key="1">
    <citation type="submission" date="2020-11" db="EMBL/GenBank/DDBJ databases">
        <authorList>
            <person name="Tran Van P."/>
        </authorList>
    </citation>
    <scope>NUCLEOTIDE SEQUENCE</scope>
</reference>
<dbReference type="InterPro" id="IPR011990">
    <property type="entry name" value="TPR-like_helical_dom_sf"/>
</dbReference>
<evidence type="ECO:0000256" key="1">
    <source>
        <dbReference type="SAM" id="Phobius"/>
    </source>
</evidence>
<gene>
    <name evidence="2" type="ORF">DSTB1V02_LOCUS6811</name>
</gene>
<dbReference type="Proteomes" id="UP000677054">
    <property type="component" value="Unassembled WGS sequence"/>
</dbReference>
<dbReference type="SMART" id="SM00671">
    <property type="entry name" value="SEL1"/>
    <property type="match status" value="1"/>
</dbReference>
<keyword evidence="3" id="KW-1185">Reference proteome</keyword>